<dbReference type="RefSeq" id="WP_084272325.1">
    <property type="nucleotide sequence ID" value="NZ_FWYE01000001.1"/>
</dbReference>
<protein>
    <submittedName>
        <fullName evidence="2">Uncharacterized protein</fullName>
    </submittedName>
</protein>
<comment type="caution">
    <text evidence="2">The sequence shown here is derived from an EMBL/GenBank/DDBJ whole genome shotgun (WGS) entry which is preliminary data.</text>
</comment>
<keyword evidence="1" id="KW-1133">Transmembrane helix</keyword>
<evidence type="ECO:0000313" key="2">
    <source>
        <dbReference type="EMBL" id="SMD30290.1"/>
    </source>
</evidence>
<proteinExistence type="predicted"/>
<evidence type="ECO:0000313" key="3">
    <source>
        <dbReference type="Proteomes" id="UP000192315"/>
    </source>
</evidence>
<organism evidence="2 3">
    <name type="scientific">Picrophilus torridus (strain ATCC 700027 / DSM 9790 / JCM 10055 / NBRC 100828 / KAW 2/3)</name>
    <dbReference type="NCBI Taxonomy" id="1122961"/>
    <lineage>
        <taxon>Archaea</taxon>
        <taxon>Methanobacteriati</taxon>
        <taxon>Thermoplasmatota</taxon>
        <taxon>Thermoplasmata</taxon>
        <taxon>Thermoplasmatales</taxon>
        <taxon>Picrophilaceae</taxon>
        <taxon>Picrophilus</taxon>
    </lineage>
</organism>
<feature type="transmembrane region" description="Helical" evidence="1">
    <location>
        <begin position="7"/>
        <end position="26"/>
    </location>
</feature>
<reference evidence="2 3" key="1">
    <citation type="submission" date="2017-04" db="EMBL/GenBank/DDBJ databases">
        <authorList>
            <person name="Varghese N."/>
            <person name="Submissions S."/>
        </authorList>
    </citation>
    <scope>NUCLEOTIDE SEQUENCE [LARGE SCALE GENOMIC DNA]</scope>
    <source>
        <strain evidence="2 3">DSM 9789</strain>
    </source>
</reference>
<gene>
    <name evidence="2" type="ORF">SAMN02745355_0162</name>
</gene>
<dbReference type="Proteomes" id="UP000192315">
    <property type="component" value="Unassembled WGS sequence"/>
</dbReference>
<name>A0A8G2FVJ2_PICTO</name>
<accession>A0A8G2FVJ2</accession>
<feature type="transmembrane region" description="Helical" evidence="1">
    <location>
        <begin position="38"/>
        <end position="61"/>
    </location>
</feature>
<evidence type="ECO:0000256" key="1">
    <source>
        <dbReference type="SAM" id="Phobius"/>
    </source>
</evidence>
<sequence>MLSIKLFKVLIIITILISFIATYLNLQGILSYRANAYITYNIGAMVGLVFTIISVLLVLMLPEKKITK</sequence>
<keyword evidence="3" id="KW-1185">Reference proteome</keyword>
<dbReference type="EMBL" id="FWYE01000001">
    <property type="protein sequence ID" value="SMD30290.1"/>
    <property type="molecule type" value="Genomic_DNA"/>
</dbReference>
<keyword evidence="1" id="KW-0812">Transmembrane</keyword>
<keyword evidence="1" id="KW-0472">Membrane</keyword>
<dbReference type="AlphaFoldDB" id="A0A8G2FVJ2"/>